<organism evidence="1 2">
    <name type="scientific">Kineosporia babensis</name>
    <dbReference type="NCBI Taxonomy" id="499548"/>
    <lineage>
        <taxon>Bacteria</taxon>
        <taxon>Bacillati</taxon>
        <taxon>Actinomycetota</taxon>
        <taxon>Actinomycetes</taxon>
        <taxon>Kineosporiales</taxon>
        <taxon>Kineosporiaceae</taxon>
        <taxon>Kineosporia</taxon>
    </lineage>
</organism>
<comment type="caution">
    <text evidence="1">The sequence shown here is derived from an EMBL/GenBank/DDBJ whole genome shotgun (WGS) entry which is preliminary data.</text>
</comment>
<dbReference type="RefSeq" id="WP_231440103.1">
    <property type="nucleotide sequence ID" value="NZ_JAJOMB010000003.1"/>
</dbReference>
<evidence type="ECO:0000313" key="2">
    <source>
        <dbReference type="Proteomes" id="UP001138997"/>
    </source>
</evidence>
<protein>
    <submittedName>
        <fullName evidence="1">Uncharacterized protein</fullName>
    </submittedName>
</protein>
<dbReference type="EMBL" id="JAJOMB010000003">
    <property type="protein sequence ID" value="MCD5310927.1"/>
    <property type="molecule type" value="Genomic_DNA"/>
</dbReference>
<keyword evidence="2" id="KW-1185">Reference proteome</keyword>
<evidence type="ECO:0000313" key="1">
    <source>
        <dbReference type="EMBL" id="MCD5310927.1"/>
    </source>
</evidence>
<dbReference type="AlphaFoldDB" id="A0A9X1N9M3"/>
<reference evidence="1" key="1">
    <citation type="submission" date="2021-11" db="EMBL/GenBank/DDBJ databases">
        <title>Streptomyces corallinus and Kineosporia corallina sp. nov., two new coral-derived marine actinobacteria.</title>
        <authorList>
            <person name="Buangrab K."/>
            <person name="Sutthacheep M."/>
            <person name="Yeemin T."/>
            <person name="Harunari E."/>
            <person name="Igarashi Y."/>
            <person name="Sripreechasak P."/>
            <person name="Kanchanasin P."/>
            <person name="Tanasupawat S."/>
            <person name="Phongsopitanun W."/>
        </authorList>
    </citation>
    <scope>NUCLEOTIDE SEQUENCE</scope>
    <source>
        <strain evidence="1">JCM 31032</strain>
    </source>
</reference>
<gene>
    <name evidence="1" type="ORF">LR394_08470</name>
</gene>
<accession>A0A9X1N9M3</accession>
<name>A0A9X1N9M3_9ACTN</name>
<sequence length="172" mass="19310">MTARVYRLKVTYPEMPAPGWVESELFEGWEPEGWEADPRNFEGEQAFYWPPVRNFLSLNGARWRADLIEKYGATVVIEASEPVVWATESGPGLCQVLDYEIGKHLCQKREGGGAQCELKPRHKGNCWISEHTIRHSIAGNGYHCGAIEPAVEVGHLTLTRDVVTRSTEADRG</sequence>
<dbReference type="Proteomes" id="UP001138997">
    <property type="component" value="Unassembled WGS sequence"/>
</dbReference>
<proteinExistence type="predicted"/>